<protein>
    <recommendedName>
        <fullName evidence="1">Abnormal cell migration protein 18-like fibronectin type I domain-containing protein</fullName>
    </recommendedName>
</protein>
<dbReference type="EMBL" id="UYRX01001884">
    <property type="protein sequence ID" value="VDM92326.1"/>
    <property type="molecule type" value="Genomic_DNA"/>
</dbReference>
<reference evidence="2 3" key="1">
    <citation type="submission" date="2018-08" db="EMBL/GenBank/DDBJ databases">
        <authorList>
            <person name="Laetsch R D."/>
            <person name="Stevens L."/>
            <person name="Kumar S."/>
            <person name="Blaxter L. M."/>
        </authorList>
    </citation>
    <scope>NUCLEOTIDE SEQUENCE [LARGE SCALE GENOMIC DNA]</scope>
</reference>
<accession>A0A3P7K0X4</accession>
<dbReference type="AlphaFoldDB" id="A0A3P7K0X4"/>
<evidence type="ECO:0000313" key="3">
    <source>
        <dbReference type="Proteomes" id="UP000277928"/>
    </source>
</evidence>
<name>A0A3P7K0X4_LITSI</name>
<sequence>MRSEYFLMQCAENGYKILGCFYRDNSNKTVDVKLGTVTEADGVEHHCEDIMGCIKNGIRYKEGEQFAKNHLRYECKNGMVTITGCYMEKEQEKLEIGNSAVNSNMLYKCYFENGGVMFEQYPCGLRGTPTCEIPKGELTRMPPAMLAPKPGYKAFGMVQVRTFKLTSTDYST</sequence>
<evidence type="ECO:0000259" key="1">
    <source>
        <dbReference type="Pfam" id="PF23003"/>
    </source>
</evidence>
<dbReference type="OMA" id="HLRYECK"/>
<proteinExistence type="predicted"/>
<dbReference type="InterPro" id="IPR055119">
    <property type="entry name" value="Mig18_Fn1"/>
</dbReference>
<evidence type="ECO:0000313" key="2">
    <source>
        <dbReference type="EMBL" id="VDM92326.1"/>
    </source>
</evidence>
<dbReference type="STRING" id="42156.A0A3P7K0X4"/>
<keyword evidence="3" id="KW-1185">Reference proteome</keyword>
<dbReference type="Proteomes" id="UP000277928">
    <property type="component" value="Unassembled WGS sequence"/>
</dbReference>
<feature type="domain" description="Abnormal cell migration protein 18-like fibronectin type I" evidence="1">
    <location>
        <begin position="52"/>
        <end position="115"/>
    </location>
</feature>
<organism evidence="2 3">
    <name type="scientific">Litomosoides sigmodontis</name>
    <name type="common">Filarial nematode worm</name>
    <dbReference type="NCBI Taxonomy" id="42156"/>
    <lineage>
        <taxon>Eukaryota</taxon>
        <taxon>Metazoa</taxon>
        <taxon>Ecdysozoa</taxon>
        <taxon>Nematoda</taxon>
        <taxon>Chromadorea</taxon>
        <taxon>Rhabditida</taxon>
        <taxon>Spirurina</taxon>
        <taxon>Spiruromorpha</taxon>
        <taxon>Filarioidea</taxon>
        <taxon>Onchocercidae</taxon>
        <taxon>Litomosoides</taxon>
    </lineage>
</organism>
<dbReference type="Pfam" id="PF23003">
    <property type="entry name" value="Fn1_2"/>
    <property type="match status" value="1"/>
</dbReference>
<gene>
    <name evidence="2" type="ORF">NLS_LOCUS9741</name>
</gene>
<dbReference type="OrthoDB" id="5856676at2759"/>